<keyword evidence="4" id="KW-0804">Transcription</keyword>
<dbReference type="InterPro" id="IPR018122">
    <property type="entry name" value="TF_fork_head_CS_1"/>
</dbReference>
<dbReference type="PANTHER" id="PTHR13962">
    <property type="entry name" value="FORKHEAD BOX PROTEIN N3-LIKE PROTEIN-RELATED"/>
    <property type="match status" value="1"/>
</dbReference>
<proteinExistence type="predicted"/>
<dbReference type="GO" id="GO:0003700">
    <property type="term" value="F:DNA-binding transcription factor activity"/>
    <property type="evidence" value="ECO:0007669"/>
    <property type="project" value="InterPro"/>
</dbReference>
<comment type="caution">
    <text evidence="11">The sequence shown here is derived from an EMBL/GenBank/DDBJ whole genome shotgun (WGS) entry which is preliminary data.</text>
</comment>
<dbReference type="Proteomes" id="UP001054837">
    <property type="component" value="Unassembled WGS sequence"/>
</dbReference>
<protein>
    <recommendedName>
        <fullName evidence="7">Forkhead box protein N3</fullName>
    </recommendedName>
</protein>
<evidence type="ECO:0000313" key="11">
    <source>
        <dbReference type="EMBL" id="GIY75432.1"/>
    </source>
</evidence>
<gene>
    <name evidence="11" type="primary">FOXN3</name>
    <name evidence="11" type="ORF">CDAR_21111</name>
</gene>
<dbReference type="EMBL" id="BPLQ01013869">
    <property type="protein sequence ID" value="GIY75432.1"/>
    <property type="molecule type" value="Genomic_DNA"/>
</dbReference>
<sequence length="435" mass="48209">MAVEEHSDEDKAIFAMTTNFKHAPNGSLSIGPSTRTVFFGPDVEKESSGVEDDELTSLSWLQDTNLLKKFQMGSYGIEGEEVLSDTLSSDCLDDAAVNLTVDEEGEQNVEPLPAHSPYNPAVHTTSKPPYSFSCLIFMAIEDSINKALPVKDIYSWILNRFPYFQNAPTGWKNSVRHNLSLSKCFRKVEKEKGQNVGKGSLWCIDPEFRPNLLQALQKAPSMDNLEFRHFSYMSSTYCQNGKTESNEIKPCLLVSSQEAIQIPSPELFPYLSRRLASSIKDSEVDAAAAMLTLKNGPNHVMQNLSDESENDSIICSQRFSKKRLRISKSTPHSGAKKLKTKPVITSSPSEDHTYSACLNQQGSTSKTSSTSHEEKHQFSNNKNTIEETVLINGNHTTRPTSIVRKHAEKEGAHALLNLAEIASEQLMGKVNGKSS</sequence>
<dbReference type="SMART" id="SM00339">
    <property type="entry name" value="FH"/>
    <property type="match status" value="1"/>
</dbReference>
<dbReference type="Gene3D" id="1.10.10.10">
    <property type="entry name" value="Winged helix-like DNA-binding domain superfamily/Winged helix DNA-binding domain"/>
    <property type="match status" value="1"/>
</dbReference>
<dbReference type="PROSITE" id="PS50039">
    <property type="entry name" value="FORK_HEAD_3"/>
    <property type="match status" value="1"/>
</dbReference>
<dbReference type="InterPro" id="IPR036388">
    <property type="entry name" value="WH-like_DNA-bd_sf"/>
</dbReference>
<keyword evidence="5 8" id="KW-0539">Nucleus</keyword>
<dbReference type="InterPro" id="IPR030456">
    <property type="entry name" value="TF_fork_head_CS_2"/>
</dbReference>
<evidence type="ECO:0000256" key="4">
    <source>
        <dbReference type="ARBA" id="ARBA00023163"/>
    </source>
</evidence>
<dbReference type="PROSITE" id="PS00658">
    <property type="entry name" value="FORK_HEAD_2"/>
    <property type="match status" value="1"/>
</dbReference>
<dbReference type="SUPFAM" id="SSF46785">
    <property type="entry name" value="Winged helix' DNA-binding domain"/>
    <property type="match status" value="1"/>
</dbReference>
<dbReference type="InterPro" id="IPR047119">
    <property type="entry name" value="FOXN2/3-like"/>
</dbReference>
<dbReference type="GO" id="GO:0000987">
    <property type="term" value="F:cis-regulatory region sequence-specific DNA binding"/>
    <property type="evidence" value="ECO:0007669"/>
    <property type="project" value="TreeGrafter"/>
</dbReference>
<evidence type="ECO:0000313" key="12">
    <source>
        <dbReference type="Proteomes" id="UP001054837"/>
    </source>
</evidence>
<name>A0AAV4VYP0_9ARAC</name>
<dbReference type="GO" id="GO:0005634">
    <property type="term" value="C:nucleus"/>
    <property type="evidence" value="ECO:0007669"/>
    <property type="project" value="UniProtKB-SubCell"/>
</dbReference>
<reference evidence="11 12" key="1">
    <citation type="submission" date="2021-06" db="EMBL/GenBank/DDBJ databases">
        <title>Caerostris darwini draft genome.</title>
        <authorList>
            <person name="Kono N."/>
            <person name="Arakawa K."/>
        </authorList>
    </citation>
    <scope>NUCLEOTIDE SEQUENCE [LARGE SCALE GENOMIC DNA]</scope>
</reference>
<dbReference type="PRINTS" id="PR00053">
    <property type="entry name" value="FORKHEAD"/>
</dbReference>
<evidence type="ECO:0000256" key="8">
    <source>
        <dbReference type="PROSITE-ProRule" id="PRU00089"/>
    </source>
</evidence>
<evidence type="ECO:0000256" key="6">
    <source>
        <dbReference type="ARBA" id="ARBA00034657"/>
    </source>
</evidence>
<evidence type="ECO:0000256" key="7">
    <source>
        <dbReference type="ARBA" id="ARBA00034870"/>
    </source>
</evidence>
<keyword evidence="12" id="KW-1185">Reference proteome</keyword>
<dbReference type="Pfam" id="PF00250">
    <property type="entry name" value="Forkhead"/>
    <property type="match status" value="1"/>
</dbReference>
<comment type="subcellular location">
    <subcellularLocation>
        <location evidence="1 8">Nucleus</location>
    </subcellularLocation>
</comment>
<dbReference type="PROSITE" id="PS00657">
    <property type="entry name" value="FORK_HEAD_1"/>
    <property type="match status" value="1"/>
</dbReference>
<dbReference type="PANTHER" id="PTHR13962:SF22">
    <property type="entry name" value="FORKHEAD BOX PROTEIN N3-LIKE PROTEIN"/>
    <property type="match status" value="1"/>
</dbReference>
<feature type="domain" description="Fork-head" evidence="10">
    <location>
        <begin position="127"/>
        <end position="214"/>
    </location>
</feature>
<evidence type="ECO:0000256" key="2">
    <source>
        <dbReference type="ARBA" id="ARBA00023015"/>
    </source>
</evidence>
<organism evidence="11 12">
    <name type="scientific">Caerostris darwini</name>
    <dbReference type="NCBI Taxonomy" id="1538125"/>
    <lineage>
        <taxon>Eukaryota</taxon>
        <taxon>Metazoa</taxon>
        <taxon>Ecdysozoa</taxon>
        <taxon>Arthropoda</taxon>
        <taxon>Chelicerata</taxon>
        <taxon>Arachnida</taxon>
        <taxon>Araneae</taxon>
        <taxon>Araneomorphae</taxon>
        <taxon>Entelegynae</taxon>
        <taxon>Araneoidea</taxon>
        <taxon>Araneidae</taxon>
        <taxon>Caerostris</taxon>
    </lineage>
</organism>
<accession>A0AAV4VYP0</accession>
<dbReference type="CDD" id="cd20059">
    <property type="entry name" value="FH_FOXN3"/>
    <property type="match status" value="1"/>
</dbReference>
<keyword evidence="2" id="KW-0805">Transcription regulation</keyword>
<comment type="function">
    <text evidence="6">Acts as a transcriptional repressor. May be involved in DNA damage-inducible cell cycle arrests (checkpoints).</text>
</comment>
<evidence type="ECO:0000256" key="3">
    <source>
        <dbReference type="ARBA" id="ARBA00023125"/>
    </source>
</evidence>
<dbReference type="AlphaFoldDB" id="A0AAV4VYP0"/>
<evidence type="ECO:0000256" key="5">
    <source>
        <dbReference type="ARBA" id="ARBA00023242"/>
    </source>
</evidence>
<evidence type="ECO:0000259" key="10">
    <source>
        <dbReference type="PROSITE" id="PS50039"/>
    </source>
</evidence>
<dbReference type="InterPro" id="IPR001766">
    <property type="entry name" value="Fork_head_dom"/>
</dbReference>
<dbReference type="InterPro" id="IPR047404">
    <property type="entry name" value="FH_FOXN3"/>
</dbReference>
<keyword evidence="3 8" id="KW-0238">DNA-binding</keyword>
<feature type="DNA-binding region" description="Fork-head" evidence="8">
    <location>
        <begin position="127"/>
        <end position="214"/>
    </location>
</feature>
<feature type="region of interest" description="Disordered" evidence="9">
    <location>
        <begin position="328"/>
        <end position="385"/>
    </location>
</feature>
<evidence type="ECO:0000256" key="1">
    <source>
        <dbReference type="ARBA" id="ARBA00004123"/>
    </source>
</evidence>
<evidence type="ECO:0000256" key="9">
    <source>
        <dbReference type="SAM" id="MobiDB-lite"/>
    </source>
</evidence>
<dbReference type="InterPro" id="IPR036390">
    <property type="entry name" value="WH_DNA-bd_sf"/>
</dbReference>